<feature type="coiled-coil region" evidence="1">
    <location>
        <begin position="177"/>
        <end position="211"/>
    </location>
</feature>
<evidence type="ECO:0000256" key="1">
    <source>
        <dbReference type="SAM" id="Coils"/>
    </source>
</evidence>
<organism evidence="2 3">
    <name type="scientific">Alkalidesulfovibrio alkalitolerans DSM 16529</name>
    <dbReference type="NCBI Taxonomy" id="1121439"/>
    <lineage>
        <taxon>Bacteria</taxon>
        <taxon>Pseudomonadati</taxon>
        <taxon>Thermodesulfobacteriota</taxon>
        <taxon>Desulfovibrionia</taxon>
        <taxon>Desulfovibrionales</taxon>
        <taxon>Desulfovibrionaceae</taxon>
        <taxon>Alkalidesulfovibrio</taxon>
    </lineage>
</organism>
<evidence type="ECO:0000313" key="3">
    <source>
        <dbReference type="Proteomes" id="UP000014975"/>
    </source>
</evidence>
<comment type="caution">
    <text evidence="2">The sequence shown here is derived from an EMBL/GenBank/DDBJ whole genome shotgun (WGS) entry which is preliminary data.</text>
</comment>
<name>S7UKY1_9BACT</name>
<keyword evidence="3" id="KW-1185">Reference proteome</keyword>
<sequence>MTAGEKTIAELAEEIGIAENTARRYVRLFDEFFAGRQRGRTMRYPAEAAALLSCISGFYREGLTTPEIFERLHAELAMRLQAPLPGQDGADAKEMGARTLPAVAAIDARLAAHEAALADVSLIRNTLAILWREYRRWRAVPGSFGELAAALKSLRAEVPRVGEEAKAQAEAAREQDRRAWAKEAAELRAEIARLRAEKERLAEQMAELRQTLGPGEEFRRLPLVFRSEKGEFLGVSAGTHKHFSLADFLGLLERGDRSVAVRWADGHKDRWLLHLVEGPGLCDERQHHLAVRRTKTPKGNRVVLIERLSFAGRDVPVFFLYELFKQIGRDFVEKPGPGR</sequence>
<keyword evidence="1" id="KW-0175">Coiled coil</keyword>
<dbReference type="STRING" id="1121439.dsat_2796"/>
<accession>S7UKY1</accession>
<dbReference type="RefSeq" id="WP_020886680.1">
    <property type="nucleotide sequence ID" value="NZ_ATHI01000010.1"/>
</dbReference>
<dbReference type="EMBL" id="ATHI01000010">
    <property type="protein sequence ID" value="EPR34514.1"/>
    <property type="molecule type" value="Genomic_DNA"/>
</dbReference>
<dbReference type="OrthoDB" id="5447718at2"/>
<evidence type="ECO:0008006" key="4">
    <source>
        <dbReference type="Google" id="ProtNLM"/>
    </source>
</evidence>
<protein>
    <recommendedName>
        <fullName evidence="4">HTH merR-type domain-containing protein</fullName>
    </recommendedName>
</protein>
<proteinExistence type="predicted"/>
<evidence type="ECO:0000313" key="2">
    <source>
        <dbReference type="EMBL" id="EPR34514.1"/>
    </source>
</evidence>
<dbReference type="InterPro" id="IPR009061">
    <property type="entry name" value="DNA-bd_dom_put_sf"/>
</dbReference>
<reference evidence="2 3" key="1">
    <citation type="journal article" date="2013" name="Genome Announc.">
        <title>Draft genome sequences for three mercury-methylating, sulfate-reducing bacteria.</title>
        <authorList>
            <person name="Brown S.D."/>
            <person name="Hurt R.A.Jr."/>
            <person name="Gilmour C.C."/>
            <person name="Elias D.A."/>
        </authorList>
    </citation>
    <scope>NUCLEOTIDE SEQUENCE [LARGE SCALE GENOMIC DNA]</scope>
    <source>
        <strain evidence="2 3">DSM 16529</strain>
    </source>
</reference>
<dbReference type="AlphaFoldDB" id="S7UKY1"/>
<gene>
    <name evidence="2" type="ORF">dsat_2796</name>
</gene>
<dbReference type="eggNOG" id="COG0789">
    <property type="taxonomic scope" value="Bacteria"/>
</dbReference>
<dbReference type="PATRIC" id="fig|1121439.3.peg.1203"/>
<dbReference type="Proteomes" id="UP000014975">
    <property type="component" value="Unassembled WGS sequence"/>
</dbReference>
<dbReference type="SUPFAM" id="SSF46955">
    <property type="entry name" value="Putative DNA-binding domain"/>
    <property type="match status" value="1"/>
</dbReference>